<keyword evidence="10" id="KW-1015">Disulfide bond</keyword>
<dbReference type="PROSITE" id="PS51342">
    <property type="entry name" value="COLIPASE_2"/>
    <property type="match status" value="1"/>
</dbReference>
<dbReference type="GO" id="GO:0035473">
    <property type="term" value="F:lipase binding"/>
    <property type="evidence" value="ECO:0007669"/>
    <property type="project" value="InterPro"/>
</dbReference>
<evidence type="ECO:0000256" key="7">
    <source>
        <dbReference type="ARBA" id="ARBA00022757"/>
    </source>
</evidence>
<keyword evidence="6 11" id="KW-0732">Signal</keyword>
<dbReference type="SUPFAM" id="SSF57190">
    <property type="entry name" value="Colipase-like"/>
    <property type="match status" value="2"/>
</dbReference>
<evidence type="ECO:0000256" key="9">
    <source>
        <dbReference type="ARBA" id="ARBA00023098"/>
    </source>
</evidence>
<reference evidence="14 15" key="1">
    <citation type="submission" date="2019-06" db="EMBL/GenBank/DDBJ databases">
        <title>A chromosome-scale genome assembly of the striped catfish, Pangasianodon hypophthalmus.</title>
        <authorList>
            <person name="Wen M."/>
            <person name="Zahm M."/>
            <person name="Roques C."/>
            <person name="Cabau C."/>
            <person name="Klopp C."/>
            <person name="Donnadieu C."/>
            <person name="Jouanno E."/>
            <person name="Avarre J.-C."/>
            <person name="Campet M."/>
            <person name="Ha T.T.T."/>
            <person name="Dugue R."/>
            <person name="Lampietro C."/>
            <person name="Louis A."/>
            <person name="Herpin A."/>
            <person name="Echchiki A."/>
            <person name="Berthelot C."/>
            <person name="Parey E."/>
            <person name="Roest-Crollius H."/>
            <person name="Braasch I."/>
            <person name="Postlethwait J."/>
            <person name="Bobe J."/>
            <person name="Montfort J."/>
            <person name="Bouchez O."/>
            <person name="Begum T."/>
            <person name="Schartl M."/>
            <person name="Guiguen Y."/>
        </authorList>
    </citation>
    <scope>NUCLEOTIDE SEQUENCE [LARGE SCALE GENOMIC DNA]</scope>
    <source>
        <strain evidence="14 15">Indonesia</strain>
        <tissue evidence="14">Blood</tissue>
    </source>
</reference>
<dbReference type="InterPro" id="IPR001981">
    <property type="entry name" value="Colipase"/>
</dbReference>
<feature type="non-terminal residue" evidence="14">
    <location>
        <position position="1"/>
    </location>
</feature>
<keyword evidence="5" id="KW-0964">Secreted</keyword>
<proteinExistence type="predicted"/>
<sequence length="145" mass="15834">LWAWCRKGGLLYRKKVQNWCKCCICGSRHKTMKAVLVIAMCLMVMALATSDETSDERGIIINLNNGELCAISVQCKSSCCLRQSASSLARCAPRAAENEICSKKSLYGTYYHCTCEDGLNCEGDWSIGGSIVNTNFGTCADPNKA</sequence>
<evidence type="ECO:0000256" key="5">
    <source>
        <dbReference type="ARBA" id="ARBA00022525"/>
    </source>
</evidence>
<evidence type="ECO:0000256" key="8">
    <source>
        <dbReference type="ARBA" id="ARBA00022963"/>
    </source>
</evidence>
<organism evidence="14 15">
    <name type="scientific">Pangasianodon hypophthalmus</name>
    <name type="common">Striped catfish</name>
    <name type="synonym">Helicophagus hypophthalmus</name>
    <dbReference type="NCBI Taxonomy" id="310915"/>
    <lineage>
        <taxon>Eukaryota</taxon>
        <taxon>Metazoa</taxon>
        <taxon>Chordata</taxon>
        <taxon>Craniata</taxon>
        <taxon>Vertebrata</taxon>
        <taxon>Euteleostomi</taxon>
        <taxon>Actinopterygii</taxon>
        <taxon>Neopterygii</taxon>
        <taxon>Teleostei</taxon>
        <taxon>Ostariophysi</taxon>
        <taxon>Siluriformes</taxon>
        <taxon>Pangasiidae</taxon>
        <taxon>Pangasianodon</taxon>
    </lineage>
</organism>
<dbReference type="GO" id="GO:0005576">
    <property type="term" value="C:extracellular region"/>
    <property type="evidence" value="ECO:0007669"/>
    <property type="project" value="UniProtKB-SubCell"/>
</dbReference>
<feature type="signal peptide" evidence="11">
    <location>
        <begin position="1"/>
        <end position="50"/>
    </location>
</feature>
<keyword evidence="7" id="KW-0222">Digestion</keyword>
<evidence type="ECO:0000313" key="15">
    <source>
        <dbReference type="Proteomes" id="UP000327468"/>
    </source>
</evidence>
<dbReference type="PANTHER" id="PTHR10041">
    <property type="entry name" value="COLIPASE"/>
    <property type="match status" value="1"/>
</dbReference>
<evidence type="ECO:0000256" key="4">
    <source>
        <dbReference type="ARBA" id="ARBA00011263"/>
    </source>
</evidence>
<evidence type="ECO:0000256" key="11">
    <source>
        <dbReference type="SAM" id="SignalP"/>
    </source>
</evidence>
<evidence type="ECO:0000259" key="13">
    <source>
        <dbReference type="Pfam" id="PF02740"/>
    </source>
</evidence>
<dbReference type="PANTHER" id="PTHR10041:SF9">
    <property type="entry name" value="COLIPASE"/>
    <property type="match status" value="1"/>
</dbReference>
<feature type="domain" description="Colipase C-terminal" evidence="13">
    <location>
        <begin position="98"/>
        <end position="141"/>
    </location>
</feature>
<dbReference type="InterPro" id="IPR017913">
    <property type="entry name" value="Colipase_N"/>
</dbReference>
<evidence type="ECO:0000256" key="2">
    <source>
        <dbReference type="ARBA" id="ARBA00003508"/>
    </source>
</evidence>
<evidence type="ECO:0000256" key="1">
    <source>
        <dbReference type="ARBA" id="ARBA00002722"/>
    </source>
</evidence>
<dbReference type="AlphaFoldDB" id="A0A5N5NIW1"/>
<comment type="caution">
    <text evidence="14">The sequence shown here is derived from an EMBL/GenBank/DDBJ whole genome shotgun (WGS) entry which is preliminary data.</text>
</comment>
<comment type="function">
    <text evidence="2">Colipase is a cofactor of pancreatic lipase. It allows the lipase to anchor itself to the lipid-water interface. Without colipase the enzyme is washed off by bile salts, which have an inhibitory effect on the lipase.</text>
</comment>
<dbReference type="Pfam" id="PF02740">
    <property type="entry name" value="Colipase_C"/>
    <property type="match status" value="1"/>
</dbReference>
<evidence type="ECO:0000259" key="12">
    <source>
        <dbReference type="Pfam" id="PF01114"/>
    </source>
</evidence>
<protein>
    <recommendedName>
        <fullName evidence="16">Colipase</fullName>
    </recommendedName>
</protein>
<name>A0A5N5NIW1_PANHP</name>
<dbReference type="InterPro" id="IPR047576">
    <property type="entry name" value="CLPS_chr"/>
</dbReference>
<dbReference type="GO" id="GO:0016042">
    <property type="term" value="P:lipid catabolic process"/>
    <property type="evidence" value="ECO:0007669"/>
    <property type="project" value="UniProtKB-KW"/>
</dbReference>
<dbReference type="PROSITE" id="PS00121">
    <property type="entry name" value="COLIPASE_1"/>
    <property type="match status" value="1"/>
</dbReference>
<keyword evidence="9" id="KW-0443">Lipid metabolism</keyword>
<dbReference type="Gene3D" id="2.10.80.10">
    <property type="entry name" value="Lipase, subunit A"/>
    <property type="match status" value="1"/>
</dbReference>
<evidence type="ECO:0008006" key="16">
    <source>
        <dbReference type="Google" id="ProtNLM"/>
    </source>
</evidence>
<comment type="function">
    <text evidence="1">Enterostatin has a biological activity as a satiety signal.</text>
</comment>
<evidence type="ECO:0000256" key="6">
    <source>
        <dbReference type="ARBA" id="ARBA00022729"/>
    </source>
</evidence>
<dbReference type="InterPro" id="IPR017914">
    <property type="entry name" value="Colipase_C"/>
</dbReference>
<comment type="subunit">
    <text evidence="4">Forms a 1:1 stoichiometric complex with pancreatic lipase.</text>
</comment>
<gene>
    <name evidence="14" type="ORF">PHYPO_G00232760</name>
</gene>
<feature type="chain" id="PRO_5024324710" description="Colipase" evidence="11">
    <location>
        <begin position="51"/>
        <end position="145"/>
    </location>
</feature>
<dbReference type="PRINTS" id="PR00128">
    <property type="entry name" value="COLIPASE"/>
</dbReference>
<evidence type="ECO:0000313" key="14">
    <source>
        <dbReference type="EMBL" id="KAB5567440.1"/>
    </source>
</evidence>
<dbReference type="InterPro" id="IPR017915">
    <property type="entry name" value="Colipase_CS"/>
</dbReference>
<dbReference type="CDD" id="cd23011">
    <property type="entry name" value="CLPS"/>
    <property type="match status" value="1"/>
</dbReference>
<dbReference type="GO" id="GO:0007586">
    <property type="term" value="P:digestion"/>
    <property type="evidence" value="ECO:0007669"/>
    <property type="project" value="UniProtKB-KW"/>
</dbReference>
<evidence type="ECO:0000256" key="10">
    <source>
        <dbReference type="ARBA" id="ARBA00023157"/>
    </source>
</evidence>
<dbReference type="EMBL" id="VFJC01000009">
    <property type="protein sequence ID" value="KAB5567440.1"/>
    <property type="molecule type" value="Genomic_DNA"/>
</dbReference>
<dbReference type="SMART" id="SM00023">
    <property type="entry name" value="COLIPASE"/>
    <property type="match status" value="1"/>
</dbReference>
<feature type="domain" description="Colipase N-terminal" evidence="12">
    <location>
        <begin position="57"/>
        <end position="95"/>
    </location>
</feature>
<keyword evidence="8" id="KW-0442">Lipid degradation</keyword>
<evidence type="ECO:0000256" key="3">
    <source>
        <dbReference type="ARBA" id="ARBA00004613"/>
    </source>
</evidence>
<dbReference type="GO" id="GO:0008047">
    <property type="term" value="F:enzyme activator activity"/>
    <property type="evidence" value="ECO:0007669"/>
    <property type="project" value="InterPro"/>
</dbReference>
<accession>A0A5N5NIW1</accession>
<comment type="subcellular location">
    <subcellularLocation>
        <location evidence="3">Secreted</location>
    </subcellularLocation>
</comment>
<dbReference type="Pfam" id="PF01114">
    <property type="entry name" value="Colipase"/>
    <property type="match status" value="1"/>
</dbReference>
<keyword evidence="15" id="KW-1185">Reference proteome</keyword>
<dbReference type="Proteomes" id="UP000327468">
    <property type="component" value="Chromosome 8"/>
</dbReference>